<organism evidence="1 2">
    <name type="scientific">Panagrolaimus sp. ES5</name>
    <dbReference type="NCBI Taxonomy" id="591445"/>
    <lineage>
        <taxon>Eukaryota</taxon>
        <taxon>Metazoa</taxon>
        <taxon>Ecdysozoa</taxon>
        <taxon>Nematoda</taxon>
        <taxon>Chromadorea</taxon>
        <taxon>Rhabditida</taxon>
        <taxon>Tylenchina</taxon>
        <taxon>Panagrolaimomorpha</taxon>
        <taxon>Panagrolaimoidea</taxon>
        <taxon>Panagrolaimidae</taxon>
        <taxon>Panagrolaimus</taxon>
    </lineage>
</organism>
<reference evidence="2" key="1">
    <citation type="submission" date="2022-11" db="UniProtKB">
        <authorList>
            <consortium name="WormBaseParasite"/>
        </authorList>
    </citation>
    <scope>IDENTIFICATION</scope>
</reference>
<evidence type="ECO:0000313" key="1">
    <source>
        <dbReference type="Proteomes" id="UP000887579"/>
    </source>
</evidence>
<dbReference type="Proteomes" id="UP000887579">
    <property type="component" value="Unplaced"/>
</dbReference>
<accession>A0AC34FUX8</accession>
<name>A0AC34FUX8_9BILA</name>
<proteinExistence type="predicted"/>
<dbReference type="WBParaSite" id="ES5_v2.g20986.t1">
    <property type="protein sequence ID" value="ES5_v2.g20986.t1"/>
    <property type="gene ID" value="ES5_v2.g20986"/>
</dbReference>
<sequence>MSLYFADRVKEQTIDDKAADKKIVFTKPWIINFPIQNQNPDEMFEQDVAAEYYFTTSYKMARTSWNLCLKNDYTKIFVKNACFQQWKGICYISYTLYSDAEMRNEY</sequence>
<evidence type="ECO:0000313" key="2">
    <source>
        <dbReference type="WBParaSite" id="ES5_v2.g20986.t1"/>
    </source>
</evidence>
<protein>
    <submittedName>
        <fullName evidence="2">Uncharacterized protein</fullName>
    </submittedName>
</protein>